<evidence type="ECO:0000256" key="3">
    <source>
        <dbReference type="ARBA" id="ARBA00022475"/>
    </source>
</evidence>
<dbReference type="InterPro" id="IPR035906">
    <property type="entry name" value="MetI-like_sf"/>
</dbReference>
<comment type="subcellular location">
    <subcellularLocation>
        <location evidence="1 7">Cell membrane</location>
        <topology evidence="1 7">Multi-pass membrane protein</topology>
    </subcellularLocation>
</comment>
<sequence>MKKRLASATQISQSANIVLNAIMIILAAACLYPLLLVFAVSITDESVIQTAGYNLIPGKVTLNAYAFIFKDATMILRAYGVSIFITVVGSILSLIIISMYAYPLSRRDFRYKSFFTFIVFFTMLFNGGLVPFYMVYTNVLHLKNTLFAMILMWLFTPFYVLIMRTFYTTTIPSSVMESARIDGAGEFKIYVRIVLPLAKPALATIALFNILFYWNDWYAPLLFITDEKLYNLQYLMYRIENNISFITQNAGSMSNTSDALKNIPAQTARMAMAIIAIGPIMLAYPFFQRYFVKGLTVGAVKG</sequence>
<keyword evidence="3" id="KW-1003">Cell membrane</keyword>
<dbReference type="Pfam" id="PF00528">
    <property type="entry name" value="BPD_transp_1"/>
    <property type="match status" value="1"/>
</dbReference>
<dbReference type="PANTHER" id="PTHR43744:SF9">
    <property type="entry name" value="POLYGALACTURONAN_RHAMNOGALACTURONAN TRANSPORT SYSTEM PERMEASE PROTEIN YTCP"/>
    <property type="match status" value="1"/>
</dbReference>
<evidence type="ECO:0000256" key="4">
    <source>
        <dbReference type="ARBA" id="ARBA00022692"/>
    </source>
</evidence>
<dbReference type="SUPFAM" id="SSF161098">
    <property type="entry name" value="MetI-like"/>
    <property type="match status" value="1"/>
</dbReference>
<reference evidence="9" key="1">
    <citation type="submission" date="2020-07" db="EMBL/GenBank/DDBJ databases">
        <title>Vallitalea pronyensis genome.</title>
        <authorList>
            <person name="Postec A."/>
        </authorList>
    </citation>
    <scope>NUCLEOTIDE SEQUENCE</scope>
    <source>
        <strain evidence="9">FatNI3</strain>
    </source>
</reference>
<evidence type="ECO:0000256" key="5">
    <source>
        <dbReference type="ARBA" id="ARBA00022989"/>
    </source>
</evidence>
<dbReference type="CDD" id="cd06261">
    <property type="entry name" value="TM_PBP2"/>
    <property type="match status" value="1"/>
</dbReference>
<evidence type="ECO:0000313" key="10">
    <source>
        <dbReference type="Proteomes" id="UP000683246"/>
    </source>
</evidence>
<feature type="domain" description="ABC transmembrane type-1" evidence="8">
    <location>
        <begin position="79"/>
        <end position="281"/>
    </location>
</feature>
<comment type="similarity">
    <text evidence="7">Belongs to the binding-protein-dependent transport system permease family.</text>
</comment>
<dbReference type="AlphaFoldDB" id="A0A8J8SJP1"/>
<organism evidence="9 10">
    <name type="scientific">Vallitalea pronyensis</name>
    <dbReference type="NCBI Taxonomy" id="1348613"/>
    <lineage>
        <taxon>Bacteria</taxon>
        <taxon>Bacillati</taxon>
        <taxon>Bacillota</taxon>
        <taxon>Clostridia</taxon>
        <taxon>Lachnospirales</taxon>
        <taxon>Vallitaleaceae</taxon>
        <taxon>Vallitalea</taxon>
    </lineage>
</organism>
<proteinExistence type="inferred from homology"/>
<gene>
    <name evidence="9" type="ORF">HZI73_21470</name>
</gene>
<dbReference type="GO" id="GO:0005886">
    <property type="term" value="C:plasma membrane"/>
    <property type="evidence" value="ECO:0007669"/>
    <property type="project" value="UniProtKB-SubCell"/>
</dbReference>
<evidence type="ECO:0000256" key="7">
    <source>
        <dbReference type="RuleBase" id="RU363032"/>
    </source>
</evidence>
<evidence type="ECO:0000256" key="1">
    <source>
        <dbReference type="ARBA" id="ARBA00004651"/>
    </source>
</evidence>
<dbReference type="KEGG" id="vpy:HZI73_21470"/>
<keyword evidence="4 7" id="KW-0812">Transmembrane</keyword>
<dbReference type="InterPro" id="IPR000515">
    <property type="entry name" value="MetI-like"/>
</dbReference>
<feature type="transmembrane region" description="Helical" evidence="7">
    <location>
        <begin position="146"/>
        <end position="168"/>
    </location>
</feature>
<keyword evidence="10" id="KW-1185">Reference proteome</keyword>
<dbReference type="PROSITE" id="PS51257">
    <property type="entry name" value="PROKAR_LIPOPROTEIN"/>
    <property type="match status" value="1"/>
</dbReference>
<dbReference type="GO" id="GO:0055085">
    <property type="term" value="P:transmembrane transport"/>
    <property type="evidence" value="ECO:0007669"/>
    <property type="project" value="InterPro"/>
</dbReference>
<evidence type="ECO:0000256" key="2">
    <source>
        <dbReference type="ARBA" id="ARBA00022448"/>
    </source>
</evidence>
<keyword evidence="2 7" id="KW-0813">Transport</keyword>
<keyword evidence="6 7" id="KW-0472">Membrane</keyword>
<accession>A0A8J8SJP1</accession>
<dbReference type="EMBL" id="CP058649">
    <property type="protein sequence ID" value="QUI25826.1"/>
    <property type="molecule type" value="Genomic_DNA"/>
</dbReference>
<dbReference type="PROSITE" id="PS50928">
    <property type="entry name" value="ABC_TM1"/>
    <property type="match status" value="1"/>
</dbReference>
<name>A0A8J8SJP1_9FIRM</name>
<dbReference type="PANTHER" id="PTHR43744">
    <property type="entry name" value="ABC TRANSPORTER PERMEASE PROTEIN MG189-RELATED-RELATED"/>
    <property type="match status" value="1"/>
</dbReference>
<feature type="transmembrane region" description="Helical" evidence="7">
    <location>
        <begin position="114"/>
        <end position="134"/>
    </location>
</feature>
<feature type="transmembrane region" description="Helical" evidence="7">
    <location>
        <begin position="79"/>
        <end position="102"/>
    </location>
</feature>
<feature type="transmembrane region" description="Helical" evidence="7">
    <location>
        <begin position="21"/>
        <end position="42"/>
    </location>
</feature>
<dbReference type="Gene3D" id="1.10.3720.10">
    <property type="entry name" value="MetI-like"/>
    <property type="match status" value="1"/>
</dbReference>
<keyword evidence="5 7" id="KW-1133">Transmembrane helix</keyword>
<evidence type="ECO:0000259" key="8">
    <source>
        <dbReference type="PROSITE" id="PS50928"/>
    </source>
</evidence>
<evidence type="ECO:0000313" key="9">
    <source>
        <dbReference type="EMBL" id="QUI25826.1"/>
    </source>
</evidence>
<feature type="transmembrane region" description="Helical" evidence="7">
    <location>
        <begin position="189"/>
        <end position="214"/>
    </location>
</feature>
<protein>
    <submittedName>
        <fullName evidence="9">Carbohydrate ABC transporter permease</fullName>
    </submittedName>
</protein>
<feature type="transmembrane region" description="Helical" evidence="7">
    <location>
        <begin position="270"/>
        <end position="287"/>
    </location>
</feature>
<evidence type="ECO:0000256" key="6">
    <source>
        <dbReference type="ARBA" id="ARBA00023136"/>
    </source>
</evidence>
<dbReference type="Proteomes" id="UP000683246">
    <property type="component" value="Chromosome"/>
</dbReference>